<dbReference type="PATRIC" id="fig|411483.3.peg.560"/>
<gene>
    <name evidence="2" type="ORF">FAEPRAA2165_00691</name>
</gene>
<evidence type="ECO:0000256" key="1">
    <source>
        <dbReference type="SAM" id="SignalP"/>
    </source>
</evidence>
<dbReference type="STRING" id="411483.FAEPRAA2165_00691"/>
<reference evidence="2" key="1">
    <citation type="submission" date="2009-08" db="EMBL/GenBank/DDBJ databases">
        <authorList>
            <person name="Weinstock G."/>
            <person name="Sodergren E."/>
            <person name="Clifton S."/>
            <person name="Fulton L."/>
            <person name="Fulton B."/>
            <person name="Courtney L."/>
            <person name="Fronick C."/>
            <person name="Harrison M."/>
            <person name="Strong C."/>
            <person name="Farmer C."/>
            <person name="Delahaunty K."/>
            <person name="Markovic C."/>
            <person name="Hall O."/>
            <person name="Minx P."/>
            <person name="Tomlinson C."/>
            <person name="Mitreva M."/>
            <person name="Nelson J."/>
            <person name="Hou S."/>
            <person name="Wollam A."/>
            <person name="Pepin K.H."/>
            <person name="Johnson M."/>
            <person name="Bhonagiri V."/>
            <person name="Nash W.E."/>
            <person name="Warren W."/>
            <person name="Chinwalla A."/>
            <person name="Mardis E.R."/>
            <person name="Wilson R.K."/>
        </authorList>
    </citation>
    <scope>NUCLEOTIDE SEQUENCE [LARGE SCALE GENOMIC DNA]</scope>
    <source>
        <strain evidence="2">A2-165</strain>
    </source>
</reference>
<accession>C7H342</accession>
<feature type="chain" id="PRO_5039535394" description="Bacterial repeat domain-containing protein" evidence="1">
    <location>
        <begin position="24"/>
        <end position="885"/>
    </location>
</feature>
<evidence type="ECO:0000313" key="2">
    <source>
        <dbReference type="EMBL" id="EEU97777.1"/>
    </source>
</evidence>
<evidence type="ECO:0008006" key="4">
    <source>
        <dbReference type="Google" id="ProtNLM"/>
    </source>
</evidence>
<proteinExistence type="predicted"/>
<dbReference type="EMBL" id="ACOP02000009">
    <property type="protein sequence ID" value="EEU97777.1"/>
    <property type="molecule type" value="Genomic_DNA"/>
</dbReference>
<dbReference type="HOGENOM" id="CLU_325645_0_0_9"/>
<keyword evidence="3" id="KW-1185">Reference proteome</keyword>
<comment type="caution">
    <text evidence="2">The sequence shown here is derived from an EMBL/GenBank/DDBJ whole genome shotgun (WGS) entry which is preliminary data.</text>
</comment>
<sequence length="885" mass="94931">MKKRLISLLLAFSMMLTFLPAGAVSAFAEENIDSSKGTLIPNNFTGSVYTIAEDNTTYQMRGDYNFPIEITAKGVTINIVGNITYGFDSYHDESWGFSYLIGVKSTGGVTINNYANYNVTTSKSDYGFVATWGNGTAAGSAIINGGRYTTLNQEPFWNSQGEMTLTNVTAECQNDLAVTNRAGTMIIDGGSYKSINSTAIYNNRGGEMTIKGKPEVVAQNGVALCSASGVVTVEGGSFSGGNGSYSDTYWTSAESAVCNWKNSKMTITGGTFTGTDPADAIVNNGEMHIANATVDAKNGSALKNQYLSGGKYSASTEIISGTFKDSAKGIDLQSGSVVLKNAEFSGNRADIYLNTGKQITIEETFNHNATVACADPGDGRQLTTATTGEYPKNLNLTSANEDYLVGYKKTADGKEYRCLSKKVGVTINGLKGEIKAEDPAEFTVTLTHENSTGTGILTFGDKNSEIEYKDKNGEYKPMPEGGLPIDLGDVKEPYAFHITPKNAGEQTLTAAVVRDAVKLGTAEEGFTVTGRVHTAVTIEGLENAVIKEGESKDFTVKVTPNDDAKLGEAFIDFGDKNSEIEYLDDNGAYQPMPEGGLPIDLSDVKEQYAFRIAPKETGKQTLTAAVKKGENELAKDEKDFVGSEMPILTLKDGVITSVTVPGKNGADPEDITEIVKKNANEDGSFHVPEGATVSVAFDKDAFADSGLKFGHWDITGLDDPNAYQDKESFAFEMPAKAVTLKAMTQDASIEDDEPDIVGPIVIGTTVVVGGAVLGYQAYSLGAEFAGKLMALPYFPSNRSALAMMLWEDAGKPMPESELLYPDVGQEERDMDLQHAARWAMENELIPDLNDEGTAPEEMKFYPDNAVSKIDVLNAWQKAQELKQNA</sequence>
<feature type="signal peptide" evidence="1">
    <location>
        <begin position="1"/>
        <end position="23"/>
    </location>
</feature>
<evidence type="ECO:0000313" key="3">
    <source>
        <dbReference type="Proteomes" id="UP000004619"/>
    </source>
</evidence>
<dbReference type="AlphaFoldDB" id="C7H342"/>
<keyword evidence="1" id="KW-0732">Signal</keyword>
<organism evidence="2 3">
    <name type="scientific">Faecalibacterium duncaniae (strain DSM 17677 / JCM 31915 / A2-165)</name>
    <name type="common">Faecalibacterium prausnitzii</name>
    <dbReference type="NCBI Taxonomy" id="411483"/>
    <lineage>
        <taxon>Bacteria</taxon>
        <taxon>Bacillati</taxon>
        <taxon>Bacillota</taxon>
        <taxon>Clostridia</taxon>
        <taxon>Eubacteriales</taxon>
        <taxon>Oscillospiraceae</taxon>
        <taxon>Faecalibacterium</taxon>
    </lineage>
</organism>
<dbReference type="InterPro" id="IPR012332">
    <property type="entry name" value="Autotransporter_pectin_lyase_C"/>
</dbReference>
<dbReference type="Gene3D" id="2.160.20.20">
    <property type="match status" value="1"/>
</dbReference>
<name>C7H342_FAED2</name>
<protein>
    <recommendedName>
        <fullName evidence="4">Bacterial repeat domain-containing protein</fullName>
    </recommendedName>
</protein>
<dbReference type="Proteomes" id="UP000004619">
    <property type="component" value="Unassembled WGS sequence"/>
</dbReference>